<dbReference type="Pfam" id="PF13450">
    <property type="entry name" value="NAD_binding_8"/>
    <property type="match status" value="1"/>
</dbReference>
<reference evidence="8 9" key="1">
    <citation type="submission" date="2016-04" db="EMBL/GenBank/DDBJ databases">
        <title>Draft genome of Fonsecaea erecta CBS 125763.</title>
        <authorList>
            <person name="Weiss V.A."/>
            <person name="Vicente V.A."/>
            <person name="Raittz R.T."/>
            <person name="Moreno L.F."/>
            <person name="De Souza E.M."/>
            <person name="Pedrosa F.O."/>
            <person name="Steffens M.B."/>
            <person name="Faoro H."/>
            <person name="Tadra-Sfeir M.Z."/>
            <person name="Najafzadeh M.J."/>
            <person name="Felipe M.S."/>
            <person name="Teixeira M."/>
            <person name="Sun J."/>
            <person name="Xi L."/>
            <person name="Gomes R."/>
            <person name="De Azevedo C.M."/>
            <person name="Salgado C.G."/>
            <person name="Da Silva M.B."/>
            <person name="Nascimento M.F."/>
            <person name="Queiroz-Telles F."/>
            <person name="Attili D.S."/>
            <person name="Gorbushina A."/>
        </authorList>
    </citation>
    <scope>NUCLEOTIDE SEQUENCE [LARGE SCALE GENOMIC DNA]</scope>
    <source>
        <strain evidence="8 9">CBS 125763</strain>
    </source>
</reference>
<keyword evidence="4" id="KW-0285">Flavoprotein</keyword>
<evidence type="ECO:0000256" key="7">
    <source>
        <dbReference type="ARBA" id="ARBA00023002"/>
    </source>
</evidence>
<dbReference type="SUPFAM" id="SSF51905">
    <property type="entry name" value="FAD/NAD(P)-binding domain"/>
    <property type="match status" value="1"/>
</dbReference>
<evidence type="ECO:0000313" key="9">
    <source>
        <dbReference type="Proteomes" id="UP000078343"/>
    </source>
</evidence>
<evidence type="ECO:0000256" key="2">
    <source>
        <dbReference type="ARBA" id="ARBA00004721"/>
    </source>
</evidence>
<dbReference type="GeneID" id="30006719"/>
<evidence type="ECO:0000313" key="8">
    <source>
        <dbReference type="EMBL" id="OAP63322.1"/>
    </source>
</evidence>
<dbReference type="PANTHER" id="PTHR43098">
    <property type="entry name" value="L-ORNITHINE N(5)-MONOOXYGENASE-RELATED"/>
    <property type="match status" value="1"/>
</dbReference>
<evidence type="ECO:0000256" key="3">
    <source>
        <dbReference type="ARBA" id="ARBA00010139"/>
    </source>
</evidence>
<evidence type="ECO:0008006" key="10">
    <source>
        <dbReference type="Google" id="ProtNLM"/>
    </source>
</evidence>
<organism evidence="8 9">
    <name type="scientific">Fonsecaea erecta</name>
    <dbReference type="NCBI Taxonomy" id="1367422"/>
    <lineage>
        <taxon>Eukaryota</taxon>
        <taxon>Fungi</taxon>
        <taxon>Dikarya</taxon>
        <taxon>Ascomycota</taxon>
        <taxon>Pezizomycotina</taxon>
        <taxon>Eurotiomycetes</taxon>
        <taxon>Chaetothyriomycetidae</taxon>
        <taxon>Chaetothyriales</taxon>
        <taxon>Herpotrichiellaceae</taxon>
        <taxon>Fonsecaea</taxon>
    </lineage>
</organism>
<dbReference type="EMBL" id="LVYI01000002">
    <property type="protein sequence ID" value="OAP63322.1"/>
    <property type="molecule type" value="Genomic_DNA"/>
</dbReference>
<protein>
    <recommendedName>
        <fullName evidence="10">FAD/NAD(P)-binding domain-containing protein</fullName>
    </recommendedName>
</protein>
<comment type="cofactor">
    <cofactor evidence="1">
        <name>FAD</name>
        <dbReference type="ChEBI" id="CHEBI:57692"/>
    </cofactor>
</comment>
<dbReference type="InterPro" id="IPR036188">
    <property type="entry name" value="FAD/NAD-bd_sf"/>
</dbReference>
<comment type="similarity">
    <text evidence="3">Belongs to the FAD-binding monooxygenase family.</text>
</comment>
<comment type="caution">
    <text evidence="8">The sequence shown here is derived from an EMBL/GenBank/DDBJ whole genome shotgun (WGS) entry which is preliminary data.</text>
</comment>
<name>A0A178ZUB0_9EURO</name>
<dbReference type="Proteomes" id="UP000078343">
    <property type="component" value="Unassembled WGS sequence"/>
</dbReference>
<dbReference type="OrthoDB" id="66881at2759"/>
<comment type="pathway">
    <text evidence="2">Secondary metabolite biosynthesis; terpenoid biosynthesis.</text>
</comment>
<accession>A0A178ZUB0</accession>
<sequence>MADVLQPIGAVPADVKAELDLKTKKELNHTIPSAASILDKYNQESAKRFRKDGLNQFIPNSTPKYQSYFRDIWIDENAVDPGANSLTDGSRCEVLIVGAGYGGLLAAARLIQAGVDVNDIRLVDAAGGYGGTWYYNRYPGLMCDVESYIYIPLLEELGYMPKHKYSYGPELRQHADNIADHFNLRDKTLFQARSTDITWDSSKNEWTTRIESTRKGQEGTTISVSSRFVILAGGTINWPKIPRLSGLDSFSGHSFHTSRWDWEYTGGCEEEPAMKNLADKAVGIIGTGATAIQLVPELARWAKHLYVFQRTPSAVDVRGQCKTDADWWARETQGRPGWQKRRRMNFSAFTANTTPKPEIDLVDDEWTKFPSYSGLVGGPNAPVSADDAPSYLATLNELDLVRQEKVRARADDIVKDKATAEKLKAWYPGWCKRPCFHDEYLQSFNAPNVTLVDTDGRGVDGLTEAGIVFDGKEYPVDTLVFSTGYELPLGTSPGARLHLRVVGPNGQSLDEKWDRGVATLHGVQSNGFPNLFWLGLTQTGATPNQTAMVDELAQHIAFIVTEVAKGVQKDGRGPSPGSSSSRSKFAFTIEPTVEAEFAWTQRIVAGAAAFIAMSNCPPSYFNGEGDLYRLAASGPEALAKIARGAMWAKGYEDWLRVLEAWRSDDFRKDLRIETF</sequence>
<dbReference type="Gene3D" id="3.50.50.60">
    <property type="entry name" value="FAD/NAD(P)-binding domain"/>
    <property type="match status" value="2"/>
</dbReference>
<dbReference type="RefSeq" id="XP_018696689.1">
    <property type="nucleotide sequence ID" value="XM_018834065.1"/>
</dbReference>
<evidence type="ECO:0000256" key="6">
    <source>
        <dbReference type="ARBA" id="ARBA00022857"/>
    </source>
</evidence>
<dbReference type="PRINTS" id="PR00411">
    <property type="entry name" value="PNDRDTASEI"/>
</dbReference>
<evidence type="ECO:0000256" key="4">
    <source>
        <dbReference type="ARBA" id="ARBA00022630"/>
    </source>
</evidence>
<dbReference type="GO" id="GO:0016491">
    <property type="term" value="F:oxidoreductase activity"/>
    <property type="evidence" value="ECO:0007669"/>
    <property type="project" value="UniProtKB-KW"/>
</dbReference>
<keyword evidence="5" id="KW-0274">FAD</keyword>
<dbReference type="AlphaFoldDB" id="A0A178ZUB0"/>
<dbReference type="InterPro" id="IPR050775">
    <property type="entry name" value="FAD-binding_Monooxygenases"/>
</dbReference>
<gene>
    <name evidence="8" type="ORF">AYL99_02549</name>
</gene>
<keyword evidence="6" id="KW-0521">NADP</keyword>
<keyword evidence="9" id="KW-1185">Reference proteome</keyword>
<dbReference type="PANTHER" id="PTHR43098:SF2">
    <property type="entry name" value="FAD-BINDING MONOOXYGENASE AUSB-RELATED"/>
    <property type="match status" value="1"/>
</dbReference>
<evidence type="ECO:0000256" key="1">
    <source>
        <dbReference type="ARBA" id="ARBA00001974"/>
    </source>
</evidence>
<keyword evidence="7" id="KW-0560">Oxidoreductase</keyword>
<proteinExistence type="inferred from homology"/>
<evidence type="ECO:0000256" key="5">
    <source>
        <dbReference type="ARBA" id="ARBA00022827"/>
    </source>
</evidence>